<protein>
    <submittedName>
        <fullName evidence="1">Uncharacterized protein</fullName>
    </submittedName>
</protein>
<keyword evidence="2" id="KW-1185">Reference proteome</keyword>
<evidence type="ECO:0000313" key="2">
    <source>
        <dbReference type="Proteomes" id="UP000199691"/>
    </source>
</evidence>
<dbReference type="AlphaFoldDB" id="A0A1H0EF78"/>
<dbReference type="EMBL" id="FNIX01000001">
    <property type="protein sequence ID" value="SDN81012.1"/>
    <property type="molecule type" value="Genomic_DNA"/>
</dbReference>
<accession>A0A1H0EF78</accession>
<evidence type="ECO:0000313" key="1">
    <source>
        <dbReference type="EMBL" id="SDN81012.1"/>
    </source>
</evidence>
<organism evidence="1 2">
    <name type="scientific">Lentzea jiangxiensis</name>
    <dbReference type="NCBI Taxonomy" id="641025"/>
    <lineage>
        <taxon>Bacteria</taxon>
        <taxon>Bacillati</taxon>
        <taxon>Actinomycetota</taxon>
        <taxon>Actinomycetes</taxon>
        <taxon>Pseudonocardiales</taxon>
        <taxon>Pseudonocardiaceae</taxon>
        <taxon>Lentzea</taxon>
    </lineage>
</organism>
<proteinExistence type="predicted"/>
<dbReference type="Proteomes" id="UP000199691">
    <property type="component" value="Unassembled WGS sequence"/>
</dbReference>
<name>A0A1H0EF78_9PSEU</name>
<reference evidence="2" key="1">
    <citation type="submission" date="2016-10" db="EMBL/GenBank/DDBJ databases">
        <authorList>
            <person name="Varghese N."/>
            <person name="Submissions S."/>
        </authorList>
    </citation>
    <scope>NUCLEOTIDE SEQUENCE [LARGE SCALE GENOMIC DNA]</scope>
    <source>
        <strain evidence="2">CGMCC 4.6609</strain>
    </source>
</reference>
<dbReference type="STRING" id="641025.SAMN05421507_101346"/>
<gene>
    <name evidence="1" type="ORF">SAMN05421507_101346</name>
</gene>
<sequence length="65" mass="6983">MTGVDCFTTVRLGVDVTTTGSASHLVSALTARTWQAPEVLCDTGSVRVTFFEFFYGIRTPAPVVV</sequence>